<protein>
    <submittedName>
        <fullName evidence="1">Uncharacterized protein</fullName>
    </submittedName>
</protein>
<organism evidence="1 2">
    <name type="scientific">Pseudomonas fluorescens</name>
    <dbReference type="NCBI Taxonomy" id="294"/>
    <lineage>
        <taxon>Bacteria</taxon>
        <taxon>Pseudomonadati</taxon>
        <taxon>Pseudomonadota</taxon>
        <taxon>Gammaproteobacteria</taxon>
        <taxon>Pseudomonadales</taxon>
        <taxon>Pseudomonadaceae</taxon>
        <taxon>Pseudomonas</taxon>
    </lineage>
</organism>
<proteinExistence type="predicted"/>
<reference evidence="1 2" key="1">
    <citation type="submission" date="2019-09" db="EMBL/GenBank/DDBJ databases">
        <authorList>
            <person name="Chandra G."/>
            <person name="Truman W A."/>
        </authorList>
    </citation>
    <scope>NUCLEOTIDE SEQUENCE [LARGE SCALE GENOMIC DNA]</scope>
    <source>
        <strain evidence="1">PS624</strain>
    </source>
</reference>
<dbReference type="Proteomes" id="UP000326241">
    <property type="component" value="Unassembled WGS sequence"/>
</dbReference>
<dbReference type="AlphaFoldDB" id="A0A5E6XKL4"/>
<accession>A0A5E6XKL4</accession>
<dbReference type="EMBL" id="CABVGZ010000092">
    <property type="protein sequence ID" value="VVN41225.1"/>
    <property type="molecule type" value="Genomic_DNA"/>
</dbReference>
<evidence type="ECO:0000313" key="2">
    <source>
        <dbReference type="Proteomes" id="UP000326241"/>
    </source>
</evidence>
<evidence type="ECO:0000313" key="1">
    <source>
        <dbReference type="EMBL" id="VVN41225.1"/>
    </source>
</evidence>
<gene>
    <name evidence="1" type="ORF">PS624_05426</name>
</gene>
<name>A0A5E6XKL4_PSEFL</name>
<sequence>MRLVDGSDHSLRQIVAKLGSANRTTNGESAELDQRLDCAHQVFERFGFTPLRPFDDAFERFVEKLIGHVRHHRFAQNRHEWRDDQCGGLRNRGDDVDHRIPEGPACLLVHRCGGNGNDLSVIEDLVQSGLVEVLPQIVGERLEPRLQIGALDRRFTPCRQRVAWLVGVPLDLRESTVQRAEESPPLIVVDESAEELLVILRTQLSCQFNHHFGR</sequence>